<keyword evidence="2" id="KW-1185">Reference proteome</keyword>
<evidence type="ECO:0000313" key="1">
    <source>
        <dbReference type="EMBL" id="KAF9649900.1"/>
    </source>
</evidence>
<dbReference type="EMBL" id="MU117991">
    <property type="protein sequence ID" value="KAF9649900.1"/>
    <property type="molecule type" value="Genomic_DNA"/>
</dbReference>
<protein>
    <submittedName>
        <fullName evidence="1">Uncharacterized protein</fullName>
    </submittedName>
</protein>
<proteinExistence type="predicted"/>
<reference evidence="1" key="2">
    <citation type="journal article" date="2020" name="Nat. Commun.">
        <title>Large-scale genome sequencing of mycorrhizal fungi provides insights into the early evolution of symbiotic traits.</title>
        <authorList>
            <person name="Miyauchi S."/>
            <person name="Kiss E."/>
            <person name="Kuo A."/>
            <person name="Drula E."/>
            <person name="Kohler A."/>
            <person name="Sanchez-Garcia M."/>
            <person name="Morin E."/>
            <person name="Andreopoulos B."/>
            <person name="Barry K.W."/>
            <person name="Bonito G."/>
            <person name="Buee M."/>
            <person name="Carver A."/>
            <person name="Chen C."/>
            <person name="Cichocki N."/>
            <person name="Clum A."/>
            <person name="Culley D."/>
            <person name="Crous P.W."/>
            <person name="Fauchery L."/>
            <person name="Girlanda M."/>
            <person name="Hayes R.D."/>
            <person name="Keri Z."/>
            <person name="LaButti K."/>
            <person name="Lipzen A."/>
            <person name="Lombard V."/>
            <person name="Magnuson J."/>
            <person name="Maillard F."/>
            <person name="Murat C."/>
            <person name="Nolan M."/>
            <person name="Ohm R.A."/>
            <person name="Pangilinan J."/>
            <person name="Pereira M.F."/>
            <person name="Perotto S."/>
            <person name="Peter M."/>
            <person name="Pfister S."/>
            <person name="Riley R."/>
            <person name="Sitrit Y."/>
            <person name="Stielow J.B."/>
            <person name="Szollosi G."/>
            <person name="Zifcakova L."/>
            <person name="Stursova M."/>
            <person name="Spatafora J.W."/>
            <person name="Tedersoo L."/>
            <person name="Vaario L.M."/>
            <person name="Yamada A."/>
            <person name="Yan M."/>
            <person name="Wang P."/>
            <person name="Xu J."/>
            <person name="Bruns T."/>
            <person name="Baldrian P."/>
            <person name="Vilgalys R."/>
            <person name="Dunand C."/>
            <person name="Henrissat B."/>
            <person name="Grigoriev I.V."/>
            <person name="Hibbett D."/>
            <person name="Nagy L.G."/>
            <person name="Martin F.M."/>
        </authorList>
    </citation>
    <scope>NUCLEOTIDE SEQUENCE</scope>
    <source>
        <strain evidence="1">P2</strain>
    </source>
</reference>
<reference evidence="1" key="1">
    <citation type="submission" date="2019-10" db="EMBL/GenBank/DDBJ databases">
        <authorList>
            <consortium name="DOE Joint Genome Institute"/>
            <person name="Kuo A."/>
            <person name="Miyauchi S."/>
            <person name="Kiss E."/>
            <person name="Drula E."/>
            <person name="Kohler A."/>
            <person name="Sanchez-Garcia M."/>
            <person name="Andreopoulos B."/>
            <person name="Barry K.W."/>
            <person name="Bonito G."/>
            <person name="Buee M."/>
            <person name="Carver A."/>
            <person name="Chen C."/>
            <person name="Cichocki N."/>
            <person name="Clum A."/>
            <person name="Culley D."/>
            <person name="Crous P.W."/>
            <person name="Fauchery L."/>
            <person name="Girlanda M."/>
            <person name="Hayes R."/>
            <person name="Keri Z."/>
            <person name="Labutti K."/>
            <person name="Lipzen A."/>
            <person name="Lombard V."/>
            <person name="Magnuson J."/>
            <person name="Maillard F."/>
            <person name="Morin E."/>
            <person name="Murat C."/>
            <person name="Nolan M."/>
            <person name="Ohm R."/>
            <person name="Pangilinan J."/>
            <person name="Pereira M."/>
            <person name="Perotto S."/>
            <person name="Peter M."/>
            <person name="Riley R."/>
            <person name="Sitrit Y."/>
            <person name="Stielow B."/>
            <person name="Szollosi G."/>
            <person name="Zifcakova L."/>
            <person name="Stursova M."/>
            <person name="Spatafora J.W."/>
            <person name="Tedersoo L."/>
            <person name="Vaario L.-M."/>
            <person name="Yamada A."/>
            <person name="Yan M."/>
            <person name="Wang P."/>
            <person name="Xu J."/>
            <person name="Bruns T."/>
            <person name="Baldrian P."/>
            <person name="Vilgalys R."/>
            <person name="Henrissat B."/>
            <person name="Grigoriev I.V."/>
            <person name="Hibbett D."/>
            <person name="Nagy L.G."/>
            <person name="Martin F.M."/>
        </authorList>
    </citation>
    <scope>NUCLEOTIDE SEQUENCE</scope>
    <source>
        <strain evidence="1">P2</strain>
    </source>
</reference>
<sequence length="180" mass="20746">MKLTKRRFPQMETHNQRLPNLDHLRSPTRTVTSPRRVPALIWPPFPPLQAKVHQIWRQSSSSSSDVGKQIGTNIFVHVTFILCTIVQVVLLERIFFRYRAERHAMLHPGEILPDVFNRGEQISIRLALAPWNRPPLPTVSPLRLLAILTSEMPMGRNRRRRTIALPSHLPQPMVTPGTVR</sequence>
<comment type="caution">
    <text evidence="1">The sequence shown here is derived from an EMBL/GenBank/DDBJ whole genome shotgun (WGS) entry which is preliminary data.</text>
</comment>
<dbReference type="Proteomes" id="UP000886501">
    <property type="component" value="Unassembled WGS sequence"/>
</dbReference>
<gene>
    <name evidence="1" type="ORF">BDM02DRAFT_1695437</name>
</gene>
<organism evidence="1 2">
    <name type="scientific">Thelephora ganbajun</name>
    <name type="common">Ganba fungus</name>
    <dbReference type="NCBI Taxonomy" id="370292"/>
    <lineage>
        <taxon>Eukaryota</taxon>
        <taxon>Fungi</taxon>
        <taxon>Dikarya</taxon>
        <taxon>Basidiomycota</taxon>
        <taxon>Agaricomycotina</taxon>
        <taxon>Agaricomycetes</taxon>
        <taxon>Thelephorales</taxon>
        <taxon>Thelephoraceae</taxon>
        <taxon>Thelephora</taxon>
    </lineage>
</organism>
<name>A0ACB6ZJD9_THEGA</name>
<evidence type="ECO:0000313" key="2">
    <source>
        <dbReference type="Proteomes" id="UP000886501"/>
    </source>
</evidence>
<accession>A0ACB6ZJD9</accession>